<reference evidence="1 2" key="1">
    <citation type="submission" date="2017-02" db="EMBL/GenBank/DDBJ databases">
        <title>Acinetobacter sp. ANC 4945, whole genome shotgun sequencing project.</title>
        <authorList>
            <person name="Radolfova-Krizova L."/>
            <person name="Al Atrouni A."/>
            <person name="Nemec A."/>
        </authorList>
    </citation>
    <scope>NUCLEOTIDE SEQUENCE [LARGE SCALE GENOMIC DNA]</scope>
    <source>
        <strain evidence="1 2">ANC 4945</strain>
    </source>
</reference>
<proteinExistence type="predicted"/>
<dbReference type="EMBL" id="MVKX01000001">
    <property type="protein sequence ID" value="OOV85505.1"/>
    <property type="molecule type" value="Genomic_DNA"/>
</dbReference>
<dbReference type="Proteomes" id="UP000191160">
    <property type="component" value="Unassembled WGS sequence"/>
</dbReference>
<organism evidence="1 2">
    <name type="scientific">Acinetobacter amyesii</name>
    <dbReference type="NCBI Taxonomy" id="2942470"/>
    <lineage>
        <taxon>Bacteria</taxon>
        <taxon>Pseudomonadati</taxon>
        <taxon>Pseudomonadota</taxon>
        <taxon>Gammaproteobacteria</taxon>
        <taxon>Moraxellales</taxon>
        <taxon>Moraxellaceae</taxon>
        <taxon>Acinetobacter</taxon>
    </lineage>
</organism>
<evidence type="ECO:0000313" key="2">
    <source>
        <dbReference type="Proteomes" id="UP000191160"/>
    </source>
</evidence>
<gene>
    <name evidence="1" type="ORF">B1202_02360</name>
</gene>
<evidence type="ECO:0008006" key="3">
    <source>
        <dbReference type="Google" id="ProtNLM"/>
    </source>
</evidence>
<sequence>MKKVFLKHLRPGYCWPGTKEFFLRHGIDPDDFLRNGISAERLIETKDLMAIKLAERAIEVEVVKNGQQQ</sequence>
<accession>A0A1T1H6T4</accession>
<protein>
    <recommendedName>
        <fullName evidence="3">Tail assembly protein</fullName>
    </recommendedName>
</protein>
<keyword evidence="2" id="KW-1185">Reference proteome</keyword>
<evidence type="ECO:0000313" key="1">
    <source>
        <dbReference type="EMBL" id="OOV85505.1"/>
    </source>
</evidence>
<dbReference type="RefSeq" id="WP_078188975.1">
    <property type="nucleotide sequence ID" value="NZ_JAMCOZ010000002.1"/>
</dbReference>
<comment type="caution">
    <text evidence="1">The sequence shown here is derived from an EMBL/GenBank/DDBJ whole genome shotgun (WGS) entry which is preliminary data.</text>
</comment>
<dbReference type="AlphaFoldDB" id="A0A1T1H6T4"/>
<name>A0A1T1H6T4_9GAMM</name>